<evidence type="ECO:0000313" key="1">
    <source>
        <dbReference type="EMBL" id="KAG6376001.1"/>
    </source>
</evidence>
<protein>
    <submittedName>
        <fullName evidence="1">Uncharacterized protein</fullName>
    </submittedName>
</protein>
<accession>A0A8I2YPX5</accession>
<dbReference type="EMBL" id="JAGFBS010000013">
    <property type="protein sequence ID" value="KAG6376001.1"/>
    <property type="molecule type" value="Genomic_DNA"/>
</dbReference>
<evidence type="ECO:0000313" key="2">
    <source>
        <dbReference type="Proteomes" id="UP000683000"/>
    </source>
</evidence>
<name>A0A8I2YPX5_9AGAM</name>
<dbReference type="Proteomes" id="UP000683000">
    <property type="component" value="Unassembled WGS sequence"/>
</dbReference>
<comment type="caution">
    <text evidence="1">The sequence shown here is derived from an EMBL/GenBank/DDBJ whole genome shotgun (WGS) entry which is preliminary data.</text>
</comment>
<dbReference type="AlphaFoldDB" id="A0A8I2YPX5"/>
<sequence>MPAWLANKVTLYPSIQDYDVASMTECMAYWKETSQADVIMSSSFDRLSLKDDSPEAATASIKGKHKMDVLGDDAGRARKQRKTTASTDIFGTMLANTVAVHKDQLELAKMLAYNSLGKTFPKLEWLDDVAAMSQEQMQAVAISPKKMKADTSKSCHTFHLSHMF</sequence>
<organism evidence="1 2">
    <name type="scientific">Boletus reticuloceps</name>
    <dbReference type="NCBI Taxonomy" id="495285"/>
    <lineage>
        <taxon>Eukaryota</taxon>
        <taxon>Fungi</taxon>
        <taxon>Dikarya</taxon>
        <taxon>Basidiomycota</taxon>
        <taxon>Agaricomycotina</taxon>
        <taxon>Agaricomycetes</taxon>
        <taxon>Agaricomycetidae</taxon>
        <taxon>Boletales</taxon>
        <taxon>Boletineae</taxon>
        <taxon>Boletaceae</taxon>
        <taxon>Boletoideae</taxon>
        <taxon>Boletus</taxon>
    </lineage>
</organism>
<reference evidence="1" key="1">
    <citation type="submission" date="2021-03" db="EMBL/GenBank/DDBJ databases">
        <title>Evolutionary innovations through gain and loss of genes in the ectomycorrhizal Boletales.</title>
        <authorList>
            <person name="Wu G."/>
            <person name="Miyauchi S."/>
            <person name="Morin E."/>
            <person name="Yang Z.-L."/>
            <person name="Xu J."/>
            <person name="Martin F.M."/>
        </authorList>
    </citation>
    <scope>NUCLEOTIDE SEQUENCE</scope>
    <source>
        <strain evidence="1">BR01</strain>
    </source>
</reference>
<keyword evidence="2" id="KW-1185">Reference proteome</keyword>
<proteinExistence type="predicted"/>
<gene>
    <name evidence="1" type="ORF">JVT61DRAFT_2885</name>
</gene>